<dbReference type="InterPro" id="IPR021408">
    <property type="entry name" value="DUF3046"/>
</dbReference>
<dbReference type="Proteomes" id="UP000193964">
    <property type="component" value="Unassembled WGS sequence"/>
</dbReference>
<evidence type="ECO:0000313" key="2">
    <source>
        <dbReference type="EMBL" id="ORX10666.1"/>
    </source>
</evidence>
<evidence type="ECO:0000313" key="4">
    <source>
        <dbReference type="Proteomes" id="UP000193964"/>
    </source>
</evidence>
<sequence length="64" mass="7184">MRLTEFHDLVDGQFGSMRGRSLLVDHVLSGLGGRTAAQAIEDGVEPREVWRALCADFDVPRDQW</sequence>
<name>A0A132PKA2_9MYCO</name>
<organism evidence="1 3">
    <name type="scientific">Mycolicibacterium wolinskyi</name>
    <dbReference type="NCBI Taxonomy" id="59750"/>
    <lineage>
        <taxon>Bacteria</taxon>
        <taxon>Bacillati</taxon>
        <taxon>Actinomycetota</taxon>
        <taxon>Actinomycetes</taxon>
        <taxon>Mycobacteriales</taxon>
        <taxon>Mycobacteriaceae</taxon>
        <taxon>Mycolicibacterium</taxon>
    </lineage>
</organism>
<keyword evidence="3" id="KW-1185">Reference proteome</keyword>
<dbReference type="Proteomes" id="UP000070612">
    <property type="component" value="Unassembled WGS sequence"/>
</dbReference>
<reference evidence="2 4" key="2">
    <citation type="submission" date="2016-01" db="EMBL/GenBank/DDBJ databases">
        <title>The new phylogeny of the genus Mycobacterium.</title>
        <authorList>
            <person name="Tarcisio F."/>
            <person name="Conor M."/>
            <person name="Antonella G."/>
            <person name="Elisabetta G."/>
            <person name="Giulia F.S."/>
            <person name="Sara T."/>
            <person name="Anna F."/>
            <person name="Clotilde B."/>
            <person name="Roberto B."/>
            <person name="Veronica D.S."/>
            <person name="Fabio R."/>
            <person name="Monica P."/>
            <person name="Olivier J."/>
            <person name="Enrico T."/>
            <person name="Nicola S."/>
        </authorList>
    </citation>
    <scope>NUCLEOTIDE SEQUENCE [LARGE SCALE GENOMIC DNA]</scope>
    <source>
        <strain evidence="2 4">ATCC 700010</strain>
    </source>
</reference>
<dbReference type="AlphaFoldDB" id="A0A132PKA2"/>
<dbReference type="STRING" id="59750.AWC31_05130"/>
<evidence type="ECO:0008006" key="5">
    <source>
        <dbReference type="Google" id="ProtNLM"/>
    </source>
</evidence>
<dbReference type="PATRIC" id="fig|59750.3.peg.877"/>
<dbReference type="EMBL" id="LQQA01000032">
    <property type="protein sequence ID" value="ORX10666.1"/>
    <property type="molecule type" value="Genomic_DNA"/>
</dbReference>
<reference evidence="1 3" key="1">
    <citation type="submission" date="2015-07" db="EMBL/GenBank/DDBJ databases">
        <title>A draft genome sequence of Mycobacterium wolinskyi.</title>
        <authorList>
            <person name="de Man T.J."/>
            <person name="Perry K.A."/>
            <person name="Coulliette A.D."/>
            <person name="Jensen B."/>
            <person name="Toney N.C."/>
            <person name="Limbago B.M."/>
            <person name="Noble-Wang J."/>
        </authorList>
    </citation>
    <scope>NUCLEOTIDE SEQUENCE [LARGE SCALE GENOMIC DNA]</scope>
    <source>
        <strain evidence="1 3">CDC_01</strain>
    </source>
</reference>
<accession>A0A132PKA2</accession>
<dbReference type="Pfam" id="PF11248">
    <property type="entry name" value="DUF3046"/>
    <property type="match status" value="1"/>
</dbReference>
<evidence type="ECO:0000313" key="3">
    <source>
        <dbReference type="Proteomes" id="UP000070612"/>
    </source>
</evidence>
<dbReference type="EMBL" id="LGTW01000011">
    <property type="protein sequence ID" value="KWX22769.1"/>
    <property type="molecule type" value="Genomic_DNA"/>
</dbReference>
<dbReference type="OrthoDB" id="3215033at2"/>
<dbReference type="RefSeq" id="WP_067851096.1">
    <property type="nucleotide sequence ID" value="NZ_JACKUA010000044.1"/>
</dbReference>
<protein>
    <recommendedName>
        <fullName evidence="5">Signal transduction histidine kinase</fullName>
    </recommendedName>
</protein>
<comment type="caution">
    <text evidence="1">The sequence shown here is derived from an EMBL/GenBank/DDBJ whole genome shotgun (WGS) entry which is preliminary data.</text>
</comment>
<gene>
    <name evidence="1" type="ORF">AFM11_17610</name>
    <name evidence="2" type="ORF">AWC31_05130</name>
</gene>
<evidence type="ECO:0000313" key="1">
    <source>
        <dbReference type="EMBL" id="KWX22769.1"/>
    </source>
</evidence>
<proteinExistence type="predicted"/>